<reference evidence="1 2" key="1">
    <citation type="submission" date="2017-06" db="EMBL/GenBank/DDBJ databases">
        <title>Genome sequencing of cyanobaciteial culture collection at National Institute for Environmental Studies (NIES).</title>
        <authorList>
            <person name="Hirose Y."/>
            <person name="Shimura Y."/>
            <person name="Fujisawa T."/>
            <person name="Nakamura Y."/>
            <person name="Kawachi M."/>
        </authorList>
    </citation>
    <scope>NUCLEOTIDE SEQUENCE [LARGE SCALE GENOMIC DNA]</scope>
    <source>
        <strain evidence="1 2">NIES-267</strain>
    </source>
</reference>
<protein>
    <submittedName>
        <fullName evidence="1">Uncharacterized protein</fullName>
    </submittedName>
</protein>
<dbReference type="AlphaFoldDB" id="A0A1Z4LXK6"/>
<organism evidence="1 2">
    <name type="scientific">Calothrix parasitica NIES-267</name>
    <dbReference type="NCBI Taxonomy" id="1973488"/>
    <lineage>
        <taxon>Bacteria</taxon>
        <taxon>Bacillati</taxon>
        <taxon>Cyanobacteriota</taxon>
        <taxon>Cyanophyceae</taxon>
        <taxon>Nostocales</taxon>
        <taxon>Calotrichaceae</taxon>
        <taxon>Calothrix</taxon>
    </lineage>
</organism>
<proteinExistence type="predicted"/>
<keyword evidence="2" id="KW-1185">Reference proteome</keyword>
<dbReference type="EMBL" id="AP018227">
    <property type="protein sequence ID" value="BAY85987.1"/>
    <property type="molecule type" value="Genomic_DNA"/>
</dbReference>
<dbReference type="Proteomes" id="UP000218418">
    <property type="component" value="Chromosome"/>
</dbReference>
<evidence type="ECO:0000313" key="1">
    <source>
        <dbReference type="EMBL" id="BAY85987.1"/>
    </source>
</evidence>
<gene>
    <name evidence="1" type="ORF">NIES267_54930</name>
</gene>
<dbReference type="OrthoDB" id="583031at2"/>
<evidence type="ECO:0000313" key="2">
    <source>
        <dbReference type="Proteomes" id="UP000218418"/>
    </source>
</evidence>
<sequence>MSYPILELGVESNWQLVYNETREQVKGNIRGTYTPIPAFEVPFLFTSRTIVIRPLSRKGRPTWRFAGSLAQRFQVGSGGTASQLPTVDADVYRLRLNRTKLITFEEYKSDYQVVFEPFYWMKDIELKIWEYIGPVRTLRESVEEIRSRVDYLSTYGD</sequence>
<accession>A0A1Z4LXK6</accession>
<name>A0A1Z4LXK6_9CYAN</name>